<evidence type="ECO:0000313" key="2">
    <source>
        <dbReference type="EMBL" id="ETV82440.1"/>
    </source>
</evidence>
<keyword evidence="1" id="KW-1133">Transmembrane helix</keyword>
<dbReference type="GeneID" id="20807074"/>
<dbReference type="RefSeq" id="XP_009828109.1">
    <property type="nucleotide sequence ID" value="XM_009829807.1"/>
</dbReference>
<name>W4GRT1_APHAT</name>
<feature type="transmembrane region" description="Helical" evidence="1">
    <location>
        <begin position="160"/>
        <end position="183"/>
    </location>
</feature>
<proteinExistence type="predicted"/>
<reference evidence="2" key="1">
    <citation type="submission" date="2013-12" db="EMBL/GenBank/DDBJ databases">
        <title>The Genome Sequence of Aphanomyces astaci APO3.</title>
        <authorList>
            <consortium name="The Broad Institute Genomics Platform"/>
            <person name="Russ C."/>
            <person name="Tyler B."/>
            <person name="van West P."/>
            <person name="Dieguez-Uribeondo J."/>
            <person name="Young S.K."/>
            <person name="Zeng Q."/>
            <person name="Gargeya S."/>
            <person name="Fitzgerald M."/>
            <person name="Abouelleil A."/>
            <person name="Alvarado L."/>
            <person name="Chapman S.B."/>
            <person name="Gainer-Dewar J."/>
            <person name="Goldberg J."/>
            <person name="Griggs A."/>
            <person name="Gujja S."/>
            <person name="Hansen M."/>
            <person name="Howarth C."/>
            <person name="Imamovic A."/>
            <person name="Ireland A."/>
            <person name="Larimer J."/>
            <person name="McCowan C."/>
            <person name="Murphy C."/>
            <person name="Pearson M."/>
            <person name="Poon T.W."/>
            <person name="Priest M."/>
            <person name="Roberts A."/>
            <person name="Saif S."/>
            <person name="Shea T."/>
            <person name="Sykes S."/>
            <person name="Wortman J."/>
            <person name="Nusbaum C."/>
            <person name="Birren B."/>
        </authorList>
    </citation>
    <scope>NUCLEOTIDE SEQUENCE [LARGE SCALE GENOMIC DNA]</scope>
    <source>
        <strain evidence="2">APO3</strain>
    </source>
</reference>
<dbReference type="EMBL" id="KI913122">
    <property type="protein sequence ID" value="ETV82440.1"/>
    <property type="molecule type" value="Genomic_DNA"/>
</dbReference>
<dbReference type="VEuPathDB" id="FungiDB:H257_05078"/>
<keyword evidence="1" id="KW-0472">Membrane</keyword>
<organism evidence="2">
    <name type="scientific">Aphanomyces astaci</name>
    <name type="common">Crayfish plague agent</name>
    <dbReference type="NCBI Taxonomy" id="112090"/>
    <lineage>
        <taxon>Eukaryota</taxon>
        <taxon>Sar</taxon>
        <taxon>Stramenopiles</taxon>
        <taxon>Oomycota</taxon>
        <taxon>Saprolegniomycetes</taxon>
        <taxon>Saprolegniales</taxon>
        <taxon>Verrucalvaceae</taxon>
        <taxon>Aphanomyces</taxon>
    </lineage>
</organism>
<accession>W4GRT1</accession>
<feature type="transmembrane region" description="Helical" evidence="1">
    <location>
        <begin position="136"/>
        <end position="153"/>
    </location>
</feature>
<protein>
    <submittedName>
        <fullName evidence="2">Uncharacterized protein</fullName>
    </submittedName>
</protein>
<feature type="transmembrane region" description="Helical" evidence="1">
    <location>
        <begin position="55"/>
        <end position="74"/>
    </location>
</feature>
<feature type="transmembrane region" description="Helical" evidence="1">
    <location>
        <begin position="108"/>
        <end position="130"/>
    </location>
</feature>
<evidence type="ECO:0000256" key="1">
    <source>
        <dbReference type="SAM" id="Phobius"/>
    </source>
</evidence>
<sequence length="206" mass="22967">MVQINDKYSSLRNTSNQTVGGPCKIFAKEHMTLSVTTRKKSHGHKVIYPIRGLELGLFVVVALRGFLVFIFFVVHGKRHRCNRRTPSCPRNDVARVHADQIVLVQRDVVVVMIVIVIIVVVVVISLLLLLLSRGRVILVVVVLLIAVVVIAFLRVLVATFVLAFFNIFIVVVVGFFVVTSALLRLGLAINSWLAFFGSGKRRLLLD</sequence>
<keyword evidence="1" id="KW-0812">Transmembrane</keyword>
<dbReference type="AlphaFoldDB" id="W4GRT1"/>
<gene>
    <name evidence="2" type="ORF">H257_05078</name>
</gene>